<gene>
    <name evidence="17" type="ORF">ECRASSUSDP1_LOCUS4686</name>
</gene>
<dbReference type="FunFam" id="3.30.390.30:FF:000004">
    <property type="entry name" value="Thioredoxin reductase 1, cytoplasmic"/>
    <property type="match status" value="1"/>
</dbReference>
<dbReference type="GO" id="GO:0045454">
    <property type="term" value="P:cell redox homeostasis"/>
    <property type="evidence" value="ECO:0007669"/>
    <property type="project" value="InterPro"/>
</dbReference>
<dbReference type="GO" id="GO:0050660">
    <property type="term" value="F:flavin adenine dinucleotide binding"/>
    <property type="evidence" value="ECO:0007669"/>
    <property type="project" value="InterPro"/>
</dbReference>
<dbReference type="Pfam" id="PF02852">
    <property type="entry name" value="Pyr_redox_dim"/>
    <property type="match status" value="1"/>
</dbReference>
<dbReference type="InterPro" id="IPR004099">
    <property type="entry name" value="Pyr_nucl-diS_OxRdtase_dimer"/>
</dbReference>
<dbReference type="NCBIfam" id="TIGR01438">
    <property type="entry name" value="TGR"/>
    <property type="match status" value="1"/>
</dbReference>
<keyword evidence="7 14" id="KW-0560">Oxidoreductase</keyword>
<evidence type="ECO:0000259" key="15">
    <source>
        <dbReference type="Pfam" id="PF02852"/>
    </source>
</evidence>
<evidence type="ECO:0000256" key="3">
    <source>
        <dbReference type="ARBA" id="ARBA00018719"/>
    </source>
</evidence>
<dbReference type="GO" id="GO:0004791">
    <property type="term" value="F:thioredoxin-disulfide reductase (NADPH) activity"/>
    <property type="evidence" value="ECO:0007669"/>
    <property type="project" value="UniProtKB-EC"/>
</dbReference>
<feature type="domain" description="Pyridine nucleotide-disulphide oxidoreductase dimerisation" evidence="15">
    <location>
        <begin position="378"/>
        <end position="490"/>
    </location>
</feature>
<dbReference type="PANTHER" id="PTHR42737">
    <property type="entry name" value="GLUTATHIONE REDUCTASE"/>
    <property type="match status" value="1"/>
</dbReference>
<accession>A0AAD1UDU9</accession>
<dbReference type="EC" id="1.8.1.9" evidence="2"/>
<dbReference type="GO" id="GO:0005739">
    <property type="term" value="C:mitochondrion"/>
    <property type="evidence" value="ECO:0007669"/>
    <property type="project" value="TreeGrafter"/>
</dbReference>
<dbReference type="Pfam" id="PF07992">
    <property type="entry name" value="Pyr_redox_2"/>
    <property type="match status" value="1"/>
</dbReference>
<dbReference type="Gene3D" id="3.30.390.30">
    <property type="match status" value="1"/>
</dbReference>
<feature type="domain" description="FAD/NAD(P)-binding" evidence="16">
    <location>
        <begin position="23"/>
        <end position="358"/>
    </location>
</feature>
<keyword evidence="18" id="KW-1185">Reference proteome</keyword>
<evidence type="ECO:0000256" key="4">
    <source>
        <dbReference type="ARBA" id="ARBA00022630"/>
    </source>
</evidence>
<evidence type="ECO:0000256" key="12">
    <source>
        <dbReference type="PIRSR" id="PIRSR000350-3"/>
    </source>
</evidence>
<comment type="function">
    <text evidence="10">Catalyzes the transfer of electrons from NADPH to thioredoxins TRX1, TRX2 and TRX3, which in turn act as reductants of disulfide containing proteins. Able to reduce nitroglutathione (GSNO), a compound involved in the transport of nitric oxide (NO); however, TRX1 is more efficient in reducing GSNO. Has no catalytic activity towards oxidized glutathione (GSSG).</text>
</comment>
<dbReference type="AlphaFoldDB" id="A0AAD1UDU9"/>
<dbReference type="PRINTS" id="PR00368">
    <property type="entry name" value="FADPNR"/>
</dbReference>
<reference evidence="17" key="1">
    <citation type="submission" date="2023-07" db="EMBL/GenBank/DDBJ databases">
        <authorList>
            <consortium name="AG Swart"/>
            <person name="Singh M."/>
            <person name="Singh A."/>
            <person name="Seah K."/>
            <person name="Emmerich C."/>
        </authorList>
    </citation>
    <scope>NUCLEOTIDE SEQUENCE</scope>
    <source>
        <strain evidence="17">DP1</strain>
    </source>
</reference>
<evidence type="ECO:0000256" key="10">
    <source>
        <dbReference type="ARBA" id="ARBA00053237"/>
    </source>
</evidence>
<keyword evidence="5 12" id="KW-0274">FAD</keyword>
<keyword evidence="12" id="KW-0547">Nucleotide-binding</keyword>
<evidence type="ECO:0000259" key="16">
    <source>
        <dbReference type="Pfam" id="PF07992"/>
    </source>
</evidence>
<evidence type="ECO:0000256" key="11">
    <source>
        <dbReference type="PIRSR" id="PIRSR000350-2"/>
    </source>
</evidence>
<name>A0AAD1UDU9_EUPCR</name>
<evidence type="ECO:0000313" key="18">
    <source>
        <dbReference type="Proteomes" id="UP001295684"/>
    </source>
</evidence>
<evidence type="ECO:0000256" key="13">
    <source>
        <dbReference type="PIRSR" id="PIRSR000350-4"/>
    </source>
</evidence>
<evidence type="ECO:0000256" key="9">
    <source>
        <dbReference type="ARBA" id="ARBA00023284"/>
    </source>
</evidence>
<dbReference type="InterPro" id="IPR016156">
    <property type="entry name" value="FAD/NAD-linked_Rdtase_dimer_sf"/>
</dbReference>
<dbReference type="GO" id="GO:0034599">
    <property type="term" value="P:cellular response to oxidative stress"/>
    <property type="evidence" value="ECO:0007669"/>
    <property type="project" value="TreeGrafter"/>
</dbReference>
<dbReference type="PANTHER" id="PTHR42737:SF2">
    <property type="entry name" value="GLUTATHIONE REDUCTASE"/>
    <property type="match status" value="1"/>
</dbReference>
<feature type="disulfide bond" description="Redox-active" evidence="13">
    <location>
        <begin position="72"/>
        <end position="77"/>
    </location>
</feature>
<dbReference type="PIRSF" id="PIRSF000350">
    <property type="entry name" value="Mercury_reductase_MerA"/>
    <property type="match status" value="1"/>
</dbReference>
<dbReference type="Gene3D" id="3.50.50.60">
    <property type="entry name" value="FAD/NAD(P)-binding domain"/>
    <property type="match status" value="2"/>
</dbReference>
<dbReference type="SUPFAM" id="SSF55424">
    <property type="entry name" value="FAD/NAD-linked reductases, dimerisation (C-terminal) domain"/>
    <property type="match status" value="1"/>
</dbReference>
<dbReference type="InterPro" id="IPR023753">
    <property type="entry name" value="FAD/NAD-binding_dom"/>
</dbReference>
<comment type="similarity">
    <text evidence="1 14">Belongs to the class-I pyridine nucleotide-disulfide oxidoreductase family.</text>
</comment>
<dbReference type="InterPro" id="IPR046952">
    <property type="entry name" value="GSHR/TRXR-like"/>
</dbReference>
<feature type="binding site" evidence="12">
    <location>
        <position position="301"/>
    </location>
    <ligand>
        <name>NAD(+)</name>
        <dbReference type="ChEBI" id="CHEBI:57540"/>
    </ligand>
</feature>
<dbReference type="FunFam" id="3.50.50.60:FF:000190">
    <property type="entry name" value="Thioredoxin reductase"/>
    <property type="match status" value="1"/>
</dbReference>
<evidence type="ECO:0000256" key="6">
    <source>
        <dbReference type="ARBA" id="ARBA00022857"/>
    </source>
</evidence>
<evidence type="ECO:0000256" key="14">
    <source>
        <dbReference type="RuleBase" id="RU003691"/>
    </source>
</evidence>
<dbReference type="InterPro" id="IPR036188">
    <property type="entry name" value="FAD/NAD-bd_sf"/>
</dbReference>
<sequence length="508" mass="56277">MADSEMKSNESEEYEETKRRYDYDLFVIGGGSGGLACAKAAQECGAKVAVADFVKPSPHGYGVVTWGVGGTCVNVGCIPKKLLHYSANLGEAYVDRASSGWDHEKPKHDWGKMISNINNHIRAINFSIKTDLRKRGIKFYEKLASFADPHTIQLLNKKGKTELVTANHIVIATGGRPLYPDIPGAKEYGITSDDIFWLKKNPGKTLVIGASYIALECAGFLHSFGNDVSVCVRSVFLRGFDQDMANMLAKDMEEHGGVKFIKNSIPTKIEKDEETGKLICYLTSREEEITIEVDTVLFAIGRYAVTKDLNLENAGLKVESNGKFITDEFQQTNVENIYAIGDVIHGKLELTPTAIQTGKLLARRLYAGETTTMDFCDIPTTIFTPLEYGCVGYSEEEAKEKYGDAIKVYHTYFKPLEWNYAKSIYKYRNCYVKVIINTTENDRVIGYHLLAPNAGEITQGIAIAIKIGLTKHKLDNCVGIHPTVAEEVTDLKIDKAINPDPVKTDCCS</sequence>
<keyword evidence="12" id="KW-0520">NAD</keyword>
<keyword evidence="6" id="KW-0521">NADP</keyword>
<dbReference type="GO" id="GO:0006749">
    <property type="term" value="P:glutathione metabolic process"/>
    <property type="evidence" value="ECO:0007669"/>
    <property type="project" value="TreeGrafter"/>
</dbReference>
<dbReference type="InterPro" id="IPR012999">
    <property type="entry name" value="Pyr_OxRdtase_I_AS"/>
</dbReference>
<evidence type="ECO:0000256" key="2">
    <source>
        <dbReference type="ARBA" id="ARBA00012610"/>
    </source>
</evidence>
<comment type="cofactor">
    <cofactor evidence="12">
        <name>FAD</name>
        <dbReference type="ChEBI" id="CHEBI:57692"/>
    </cofactor>
    <text evidence="12">Binds 1 FAD per subunit.</text>
</comment>
<organism evidence="17 18">
    <name type="scientific">Euplotes crassus</name>
    <dbReference type="NCBI Taxonomy" id="5936"/>
    <lineage>
        <taxon>Eukaryota</taxon>
        <taxon>Sar</taxon>
        <taxon>Alveolata</taxon>
        <taxon>Ciliophora</taxon>
        <taxon>Intramacronucleata</taxon>
        <taxon>Spirotrichea</taxon>
        <taxon>Hypotrichia</taxon>
        <taxon>Euplotida</taxon>
        <taxon>Euplotidae</taxon>
        <taxon>Moneuplotes</taxon>
    </lineage>
</organism>
<protein>
    <recommendedName>
        <fullName evidence="3">Thioredoxin reductase</fullName>
        <ecNumber evidence="2">1.8.1.9</ecNumber>
    </recommendedName>
</protein>
<keyword evidence="8" id="KW-1015">Disulfide bond</keyword>
<dbReference type="EMBL" id="CAMPGE010004505">
    <property type="protein sequence ID" value="CAI2363353.1"/>
    <property type="molecule type" value="Genomic_DNA"/>
</dbReference>
<evidence type="ECO:0000313" key="17">
    <source>
        <dbReference type="EMBL" id="CAI2363353.1"/>
    </source>
</evidence>
<comment type="caution">
    <text evidence="17">The sequence shown here is derived from an EMBL/GenBank/DDBJ whole genome shotgun (WGS) entry which is preliminary data.</text>
</comment>
<evidence type="ECO:0000256" key="7">
    <source>
        <dbReference type="ARBA" id="ARBA00023002"/>
    </source>
</evidence>
<feature type="binding site" evidence="12">
    <location>
        <position position="81"/>
    </location>
    <ligand>
        <name>FAD</name>
        <dbReference type="ChEBI" id="CHEBI:57692"/>
    </ligand>
</feature>
<dbReference type="InterPro" id="IPR006338">
    <property type="entry name" value="Thioredoxin/glutathione_Rdtase"/>
</dbReference>
<feature type="active site" description="Proton acceptor" evidence="11">
    <location>
        <position position="481"/>
    </location>
</feature>
<keyword evidence="4 14" id="KW-0285">Flavoprotein</keyword>
<evidence type="ECO:0000256" key="1">
    <source>
        <dbReference type="ARBA" id="ARBA00007532"/>
    </source>
</evidence>
<proteinExistence type="inferred from homology"/>
<evidence type="ECO:0000256" key="8">
    <source>
        <dbReference type="ARBA" id="ARBA00023157"/>
    </source>
</evidence>
<feature type="binding site" evidence="12">
    <location>
        <begin position="209"/>
        <end position="216"/>
    </location>
    <ligand>
        <name>NAD(+)</name>
        <dbReference type="ChEBI" id="CHEBI:57540"/>
    </ligand>
</feature>
<keyword evidence="9 14" id="KW-0676">Redox-active center</keyword>
<dbReference type="InterPro" id="IPR001100">
    <property type="entry name" value="Pyr_nuc-diS_OxRdtase"/>
</dbReference>
<feature type="binding site" evidence="12">
    <location>
        <position position="342"/>
    </location>
    <ligand>
        <name>FAD</name>
        <dbReference type="ChEBI" id="CHEBI:57692"/>
    </ligand>
</feature>
<dbReference type="SUPFAM" id="SSF51905">
    <property type="entry name" value="FAD/NAD(P)-binding domain"/>
    <property type="match status" value="1"/>
</dbReference>
<dbReference type="Proteomes" id="UP001295684">
    <property type="component" value="Unassembled WGS sequence"/>
</dbReference>
<dbReference type="PRINTS" id="PR00411">
    <property type="entry name" value="PNDRDTASEI"/>
</dbReference>
<dbReference type="GO" id="GO:0005829">
    <property type="term" value="C:cytosol"/>
    <property type="evidence" value="ECO:0007669"/>
    <property type="project" value="TreeGrafter"/>
</dbReference>
<dbReference type="GO" id="GO:0004362">
    <property type="term" value="F:glutathione-disulfide reductase (NADPH) activity"/>
    <property type="evidence" value="ECO:0007669"/>
    <property type="project" value="TreeGrafter"/>
</dbReference>
<dbReference type="PROSITE" id="PS00076">
    <property type="entry name" value="PYRIDINE_REDOX_1"/>
    <property type="match status" value="1"/>
</dbReference>
<evidence type="ECO:0000256" key="5">
    <source>
        <dbReference type="ARBA" id="ARBA00022827"/>
    </source>
</evidence>